<dbReference type="PANTHER" id="PTHR10434">
    <property type="entry name" value="1-ACYL-SN-GLYCEROL-3-PHOSPHATE ACYLTRANSFERASE"/>
    <property type="match status" value="1"/>
</dbReference>
<dbReference type="PANTHER" id="PTHR10434:SF66">
    <property type="entry name" value="PHOSPHOLIPID_GLYCEROL ACYLTRANSFERASE DOMAIN-CONTAINING PROTEIN"/>
    <property type="match status" value="1"/>
</dbReference>
<gene>
    <name evidence="6" type="ORF">L2725_22160</name>
</gene>
<evidence type="ECO:0000313" key="6">
    <source>
        <dbReference type="EMBL" id="MCL2916444.1"/>
    </source>
</evidence>
<organism evidence="6 7">
    <name type="scientific">Shewanella corallii</name>
    <dbReference type="NCBI Taxonomy" id="560080"/>
    <lineage>
        <taxon>Bacteria</taxon>
        <taxon>Pseudomonadati</taxon>
        <taxon>Pseudomonadota</taxon>
        <taxon>Gammaproteobacteria</taxon>
        <taxon>Alteromonadales</taxon>
        <taxon>Shewanellaceae</taxon>
        <taxon>Shewanella</taxon>
    </lineage>
</organism>
<sequence length="266" mass="29716">MASGLSLTQRLDKLRRILATGFCFALFGLGGLCLTFVVFPLITRSIKDQTAREMKVQNIIQKNFDFFCRTMKFTGCIDYQIIGAEILQQDRNCIIVANHPSLIDYVLIASCLPQCDCLVKAAIWHNPFIKGIVKAAGYIPNQAPDSLFGDCSDRLNSGNVLLIFPEGTRTTPGVSSKLQRGAAQIAVRTETDLRLIHITVSPSFLTKEKMWYQVPDRKPFFKVEVKGKIAISDFLNTDSPANAARELNRYMAQHLFPEPGQPTQNI</sequence>
<keyword evidence="7" id="KW-1185">Reference proteome</keyword>
<evidence type="ECO:0000313" key="7">
    <source>
        <dbReference type="Proteomes" id="UP001202831"/>
    </source>
</evidence>
<dbReference type="Proteomes" id="UP001202831">
    <property type="component" value="Unassembled WGS sequence"/>
</dbReference>
<dbReference type="SUPFAM" id="SSF69593">
    <property type="entry name" value="Glycerol-3-phosphate (1)-acyltransferase"/>
    <property type="match status" value="1"/>
</dbReference>
<dbReference type="Pfam" id="PF01553">
    <property type="entry name" value="Acyltransferase"/>
    <property type="match status" value="1"/>
</dbReference>
<protein>
    <submittedName>
        <fullName evidence="6">1-acyl-sn-glycerol-3-phosphate acyltransferase</fullName>
    </submittedName>
</protein>
<keyword evidence="4" id="KW-1133">Transmembrane helix</keyword>
<dbReference type="RefSeq" id="WP_249250967.1">
    <property type="nucleotide sequence ID" value="NZ_JAKIKT010000015.1"/>
</dbReference>
<evidence type="ECO:0000256" key="4">
    <source>
        <dbReference type="SAM" id="Phobius"/>
    </source>
</evidence>
<keyword evidence="3 6" id="KW-0012">Acyltransferase</keyword>
<keyword evidence="2" id="KW-0808">Transferase</keyword>
<reference evidence="6 7" key="1">
    <citation type="submission" date="2022-01" db="EMBL/GenBank/DDBJ databases">
        <title>Whole genome-based taxonomy of the Shewanellaceae.</title>
        <authorList>
            <person name="Martin-Rodriguez A.J."/>
        </authorList>
    </citation>
    <scope>NUCLEOTIDE SEQUENCE [LARGE SCALE GENOMIC DNA]</scope>
    <source>
        <strain evidence="6 7">DSM 21332</strain>
    </source>
</reference>
<proteinExistence type="predicted"/>
<keyword evidence="4" id="KW-0812">Transmembrane</keyword>
<dbReference type="GO" id="GO:0016746">
    <property type="term" value="F:acyltransferase activity"/>
    <property type="evidence" value="ECO:0007669"/>
    <property type="project" value="UniProtKB-KW"/>
</dbReference>
<dbReference type="SMART" id="SM00563">
    <property type="entry name" value="PlsC"/>
    <property type="match status" value="1"/>
</dbReference>
<dbReference type="EMBL" id="JAKIKT010000015">
    <property type="protein sequence ID" value="MCL2916444.1"/>
    <property type="molecule type" value="Genomic_DNA"/>
</dbReference>
<evidence type="ECO:0000256" key="2">
    <source>
        <dbReference type="ARBA" id="ARBA00022679"/>
    </source>
</evidence>
<dbReference type="CDD" id="cd07989">
    <property type="entry name" value="LPLAT_AGPAT-like"/>
    <property type="match status" value="1"/>
</dbReference>
<evidence type="ECO:0000256" key="3">
    <source>
        <dbReference type="ARBA" id="ARBA00023315"/>
    </source>
</evidence>
<keyword evidence="4" id="KW-0472">Membrane</keyword>
<evidence type="ECO:0000256" key="1">
    <source>
        <dbReference type="ARBA" id="ARBA00005189"/>
    </source>
</evidence>
<name>A0ABT0NDF7_9GAMM</name>
<evidence type="ECO:0000259" key="5">
    <source>
        <dbReference type="SMART" id="SM00563"/>
    </source>
</evidence>
<feature type="transmembrane region" description="Helical" evidence="4">
    <location>
        <begin position="21"/>
        <end position="42"/>
    </location>
</feature>
<accession>A0ABT0NDF7</accession>
<comment type="pathway">
    <text evidence="1">Lipid metabolism.</text>
</comment>
<feature type="domain" description="Phospholipid/glycerol acyltransferase" evidence="5">
    <location>
        <begin position="93"/>
        <end position="203"/>
    </location>
</feature>
<dbReference type="InterPro" id="IPR002123">
    <property type="entry name" value="Plipid/glycerol_acylTrfase"/>
</dbReference>
<comment type="caution">
    <text evidence="6">The sequence shown here is derived from an EMBL/GenBank/DDBJ whole genome shotgun (WGS) entry which is preliminary data.</text>
</comment>